<organism evidence="2 3">
    <name type="scientific">Rhodococcus ruber BKS 20-38</name>
    <dbReference type="NCBI Taxonomy" id="1278076"/>
    <lineage>
        <taxon>Bacteria</taxon>
        <taxon>Bacillati</taxon>
        <taxon>Actinomycetota</taxon>
        <taxon>Actinomycetes</taxon>
        <taxon>Mycobacteriales</taxon>
        <taxon>Nocardiaceae</taxon>
        <taxon>Rhodococcus</taxon>
    </lineage>
</organism>
<dbReference type="EMBL" id="AOEX01000059">
    <property type="protein sequence ID" value="EME61842.1"/>
    <property type="molecule type" value="Genomic_DNA"/>
</dbReference>
<sequence>MSRARIDRARLRRVFGDVLPETTRDERSPGDESSDSDEWLRRQVPPHHGGSV</sequence>
<protein>
    <submittedName>
        <fullName evidence="2">Uncharacterized protein</fullName>
    </submittedName>
</protein>
<dbReference type="PATRIC" id="fig|1278076.4.peg.3830"/>
<feature type="region of interest" description="Disordered" evidence="1">
    <location>
        <begin position="16"/>
        <end position="52"/>
    </location>
</feature>
<dbReference type="Proteomes" id="UP000011731">
    <property type="component" value="Unassembled WGS sequence"/>
</dbReference>
<reference evidence="2 3" key="1">
    <citation type="journal article" date="2013" name="Genome Announc.">
        <title>Draft Genome Sequence of Rhodococcus ruber Strain BKS 20-38.</title>
        <authorList>
            <person name="Bala M."/>
            <person name="Kumar S."/>
            <person name="Raghava G.P."/>
            <person name="Mayilraj S."/>
        </authorList>
    </citation>
    <scope>NUCLEOTIDE SEQUENCE [LARGE SCALE GENOMIC DNA]</scope>
    <source>
        <strain evidence="2 3">BKS 20-38</strain>
    </source>
</reference>
<dbReference type="AlphaFoldDB" id="M2Z3L0"/>
<name>M2Z3L0_9NOCA</name>
<evidence type="ECO:0000313" key="2">
    <source>
        <dbReference type="EMBL" id="EME61842.1"/>
    </source>
</evidence>
<comment type="caution">
    <text evidence="2">The sequence shown here is derived from an EMBL/GenBank/DDBJ whole genome shotgun (WGS) entry which is preliminary data.</text>
</comment>
<accession>M2Z3L0</accession>
<evidence type="ECO:0000256" key="1">
    <source>
        <dbReference type="SAM" id="MobiDB-lite"/>
    </source>
</evidence>
<gene>
    <name evidence="2" type="ORF">G352_18592</name>
</gene>
<proteinExistence type="predicted"/>
<evidence type="ECO:0000313" key="3">
    <source>
        <dbReference type="Proteomes" id="UP000011731"/>
    </source>
</evidence>
<keyword evidence="3" id="KW-1185">Reference proteome</keyword>